<organism evidence="18 19">
    <name type="scientific">Rhizobium subbaraonis</name>
    <dbReference type="NCBI Taxonomy" id="908946"/>
    <lineage>
        <taxon>Bacteria</taxon>
        <taxon>Pseudomonadati</taxon>
        <taxon>Pseudomonadota</taxon>
        <taxon>Alphaproteobacteria</taxon>
        <taxon>Hyphomicrobiales</taxon>
        <taxon>Rhizobiaceae</taxon>
        <taxon>Rhizobium/Agrobacterium group</taxon>
        <taxon>Rhizobium</taxon>
    </lineage>
</organism>
<dbReference type="GO" id="GO:0006635">
    <property type="term" value="P:fatty acid beta-oxidation"/>
    <property type="evidence" value="ECO:0007669"/>
    <property type="project" value="TreeGrafter"/>
</dbReference>
<dbReference type="Pfam" id="PF02803">
    <property type="entry name" value="Thiolase_C"/>
    <property type="match status" value="1"/>
</dbReference>
<dbReference type="PIRSF" id="PIRSF000429">
    <property type="entry name" value="Ac-CoA_Ac_transf"/>
    <property type="match status" value="1"/>
</dbReference>
<comment type="subcellular location">
    <subcellularLocation>
        <location evidence="1">Peroxisome</location>
    </subcellularLocation>
</comment>
<dbReference type="InterPro" id="IPR020617">
    <property type="entry name" value="Thiolase_C"/>
</dbReference>
<keyword evidence="19" id="KW-1185">Reference proteome</keyword>
<evidence type="ECO:0000259" key="17">
    <source>
        <dbReference type="Pfam" id="PF02803"/>
    </source>
</evidence>
<evidence type="ECO:0000313" key="18">
    <source>
        <dbReference type="EMBL" id="SOC46023.1"/>
    </source>
</evidence>
<evidence type="ECO:0000256" key="12">
    <source>
        <dbReference type="ARBA" id="ARBA00037924"/>
    </source>
</evidence>
<evidence type="ECO:0000256" key="6">
    <source>
        <dbReference type="ARBA" id="ARBA00022752"/>
    </source>
</evidence>
<dbReference type="GO" id="GO:0010124">
    <property type="term" value="P:phenylacetate catabolic process"/>
    <property type="evidence" value="ECO:0007669"/>
    <property type="project" value="TreeGrafter"/>
</dbReference>
<evidence type="ECO:0000256" key="15">
    <source>
        <dbReference type="RuleBase" id="RU003557"/>
    </source>
</evidence>
<evidence type="ECO:0000256" key="1">
    <source>
        <dbReference type="ARBA" id="ARBA00004275"/>
    </source>
</evidence>
<keyword evidence="7" id="KW-0276">Fatty acid metabolism</keyword>
<dbReference type="GO" id="GO:0005737">
    <property type="term" value="C:cytoplasm"/>
    <property type="evidence" value="ECO:0007669"/>
    <property type="project" value="UniProtKB-ARBA"/>
</dbReference>
<comment type="similarity">
    <text evidence="3 15">Belongs to the thiolase-like superfamily. Thiolase family.</text>
</comment>
<keyword evidence="9" id="KW-0443">Lipid metabolism</keyword>
<dbReference type="Gene3D" id="3.40.47.10">
    <property type="match status" value="1"/>
</dbReference>
<reference evidence="18 19" key="1">
    <citation type="submission" date="2017-08" db="EMBL/GenBank/DDBJ databases">
        <authorList>
            <person name="de Groot N.N."/>
        </authorList>
    </citation>
    <scope>NUCLEOTIDE SEQUENCE [LARGE SCALE GENOMIC DNA]</scope>
    <source>
        <strain evidence="18 19">JC85</strain>
    </source>
</reference>
<evidence type="ECO:0000256" key="4">
    <source>
        <dbReference type="ARBA" id="ARBA00011881"/>
    </source>
</evidence>
<dbReference type="InterPro" id="IPR050215">
    <property type="entry name" value="Thiolase-like_sf_Thiolase"/>
</dbReference>
<dbReference type="FunFam" id="3.40.47.10:FF:000010">
    <property type="entry name" value="Acetyl-CoA acetyltransferase (Thiolase)"/>
    <property type="match status" value="1"/>
</dbReference>
<feature type="active site" description="Acyl-thioester intermediate" evidence="14">
    <location>
        <position position="90"/>
    </location>
</feature>
<evidence type="ECO:0000256" key="5">
    <source>
        <dbReference type="ARBA" id="ARBA00022679"/>
    </source>
</evidence>
<evidence type="ECO:0000313" key="19">
    <source>
        <dbReference type="Proteomes" id="UP000219167"/>
    </source>
</evidence>
<feature type="domain" description="Thiolase N-terminal" evidence="16">
    <location>
        <begin position="5"/>
        <end position="269"/>
    </location>
</feature>
<dbReference type="GO" id="GO:0042619">
    <property type="term" value="P:poly-hydroxybutyrate biosynthetic process"/>
    <property type="evidence" value="ECO:0007669"/>
    <property type="project" value="UniProtKB-KW"/>
</dbReference>
<dbReference type="RefSeq" id="WP_097142439.1">
    <property type="nucleotide sequence ID" value="NZ_OBQD01000020.1"/>
</dbReference>
<comment type="pathway">
    <text evidence="12">Metabolic intermediate biosynthesis; (R)-mevalonate biosynthesis; (R)-mevalonate from acetyl-CoA: step 1/3.</text>
</comment>
<dbReference type="SUPFAM" id="SSF53901">
    <property type="entry name" value="Thiolase-like"/>
    <property type="match status" value="2"/>
</dbReference>
<evidence type="ECO:0000256" key="2">
    <source>
        <dbReference type="ARBA" id="ARBA00004683"/>
    </source>
</evidence>
<dbReference type="EMBL" id="OBQD01000020">
    <property type="protein sequence ID" value="SOC46023.1"/>
    <property type="molecule type" value="Genomic_DNA"/>
</dbReference>
<evidence type="ECO:0000256" key="14">
    <source>
        <dbReference type="PIRSR" id="PIRSR000429-1"/>
    </source>
</evidence>
<feature type="active site" description="Proton acceptor" evidence="14">
    <location>
        <position position="356"/>
    </location>
</feature>
<dbReference type="Proteomes" id="UP000219167">
    <property type="component" value="Unassembled WGS sequence"/>
</dbReference>
<dbReference type="InterPro" id="IPR002155">
    <property type="entry name" value="Thiolase"/>
</dbReference>
<comment type="pathway">
    <text evidence="2">Biopolymer metabolism; poly-(R)-3-hydroxybutanoate biosynthesis.</text>
</comment>
<evidence type="ECO:0000256" key="8">
    <source>
        <dbReference type="ARBA" id="ARBA00022946"/>
    </source>
</evidence>
<feature type="domain" description="Thiolase C-terminal" evidence="17">
    <location>
        <begin position="278"/>
        <end position="398"/>
    </location>
</feature>
<dbReference type="GO" id="GO:0003988">
    <property type="term" value="F:acetyl-CoA C-acyltransferase activity"/>
    <property type="evidence" value="ECO:0007669"/>
    <property type="project" value="TreeGrafter"/>
</dbReference>
<evidence type="ECO:0000256" key="7">
    <source>
        <dbReference type="ARBA" id="ARBA00022832"/>
    </source>
</evidence>
<dbReference type="InterPro" id="IPR016039">
    <property type="entry name" value="Thiolase-like"/>
</dbReference>
<evidence type="ECO:0000256" key="10">
    <source>
        <dbReference type="ARBA" id="ARBA00023140"/>
    </source>
</evidence>
<evidence type="ECO:0000256" key="9">
    <source>
        <dbReference type="ARBA" id="ARBA00023098"/>
    </source>
</evidence>
<protein>
    <recommendedName>
        <fullName evidence="13">Beta-ketothiolase</fullName>
    </recommendedName>
</protein>
<keyword evidence="10" id="KW-0576">Peroxisome</keyword>
<dbReference type="InterPro" id="IPR020613">
    <property type="entry name" value="Thiolase_CS"/>
</dbReference>
<dbReference type="InterPro" id="IPR020616">
    <property type="entry name" value="Thiolase_N"/>
</dbReference>
<keyword evidence="11 15" id="KW-0012">Acyltransferase</keyword>
<dbReference type="PANTHER" id="PTHR43853">
    <property type="entry name" value="3-KETOACYL-COA THIOLASE, PEROXISOMAL"/>
    <property type="match status" value="1"/>
</dbReference>
<gene>
    <name evidence="18" type="ORF">SAMN05892877_12033</name>
</gene>
<dbReference type="CDD" id="cd00751">
    <property type="entry name" value="thiolase"/>
    <property type="match status" value="1"/>
</dbReference>
<keyword evidence="5 15" id="KW-0808">Transferase</keyword>
<proteinExistence type="inferred from homology"/>
<evidence type="ECO:0000259" key="16">
    <source>
        <dbReference type="Pfam" id="PF00108"/>
    </source>
</evidence>
<feature type="active site" description="Proton acceptor" evidence="14">
    <location>
        <position position="386"/>
    </location>
</feature>
<comment type="subunit">
    <text evidence="4">Homotetramer.</text>
</comment>
<sequence>MREAVIVSTARTPIGKAYRGAFNDTTAPTLAGHAIAHAVSRAGVDPGEVDDVVLGAALQQGTTHMNIGRTAALRAGLPVTVAGQSVDRQCASGLMGIAIAAKQIIADGMTVTVGGGVEQISLVQNERMNTDRWRDPWLVENLPSTYVSMIETAEVVAARYGISREAQDAYALQSQKRTAQAQANGRLDAEIVPFETTMLVTDRASNETSSRAVTLARDEGNRPETTLEGLSSLKPVFAGGEIVAEGRFVTAGNASQLSDGASASVLMEAREAERRGMSPLGIYRGIAVAGCAPEEMGIGPVFAVPKLLAQHGLKIDDIGLWELNEAFASQVVYCRDRLGIDNEKLNINGGAISIGHPYGMSGARMVGHALIEGRRLGLRYVVVTMCIGGGMGAAGLFEIA</sequence>
<dbReference type="AlphaFoldDB" id="A0A285UW62"/>
<dbReference type="PANTHER" id="PTHR43853:SF8">
    <property type="entry name" value="3-KETOACYL-COA THIOLASE, PEROXISOMAL"/>
    <property type="match status" value="1"/>
</dbReference>
<dbReference type="PROSITE" id="PS00737">
    <property type="entry name" value="THIOLASE_2"/>
    <property type="match status" value="1"/>
</dbReference>
<dbReference type="NCBIfam" id="TIGR01930">
    <property type="entry name" value="AcCoA-C-Actrans"/>
    <property type="match status" value="1"/>
</dbReference>
<evidence type="ECO:0000256" key="11">
    <source>
        <dbReference type="ARBA" id="ARBA00023315"/>
    </source>
</evidence>
<evidence type="ECO:0000256" key="3">
    <source>
        <dbReference type="ARBA" id="ARBA00010982"/>
    </source>
</evidence>
<accession>A0A285UW62</accession>
<dbReference type="OrthoDB" id="9764638at2"/>
<dbReference type="Pfam" id="PF00108">
    <property type="entry name" value="Thiolase_N"/>
    <property type="match status" value="1"/>
</dbReference>
<keyword evidence="6" id="KW-0583">PHB biosynthesis</keyword>
<keyword evidence="8" id="KW-0809">Transit peptide</keyword>
<name>A0A285UW62_9HYPH</name>
<evidence type="ECO:0000256" key="13">
    <source>
        <dbReference type="ARBA" id="ARBA00080155"/>
    </source>
</evidence>